<feature type="signal peptide" evidence="1">
    <location>
        <begin position="1"/>
        <end position="34"/>
    </location>
</feature>
<evidence type="ECO:0000313" key="3">
    <source>
        <dbReference type="Proteomes" id="UP000305067"/>
    </source>
</evidence>
<sequence length="116" mass="12808">MIRRRSPPSSTANKRGRNTTIVLLVCSVLSSASCKLVNEIIDDSDTRVLYTGVGWTAGQTNTSPQCSQVAYRPFTIDTSQVYQGTSHDNTGIDNLTDISSWVQQRQSQLPQAQQYP</sequence>
<protein>
    <submittedName>
        <fullName evidence="2">Uncharacterized protein</fullName>
    </submittedName>
</protein>
<name>A0A5C3Q1M4_9AGAR</name>
<feature type="chain" id="PRO_5022858086" evidence="1">
    <location>
        <begin position="35"/>
        <end position="116"/>
    </location>
</feature>
<reference evidence="2 3" key="1">
    <citation type="journal article" date="2019" name="Nat. Ecol. Evol.">
        <title>Megaphylogeny resolves global patterns of mushroom evolution.</title>
        <authorList>
            <person name="Varga T."/>
            <person name="Krizsan K."/>
            <person name="Foldi C."/>
            <person name="Dima B."/>
            <person name="Sanchez-Garcia M."/>
            <person name="Sanchez-Ramirez S."/>
            <person name="Szollosi G.J."/>
            <person name="Szarkandi J.G."/>
            <person name="Papp V."/>
            <person name="Albert L."/>
            <person name="Andreopoulos W."/>
            <person name="Angelini C."/>
            <person name="Antonin V."/>
            <person name="Barry K.W."/>
            <person name="Bougher N.L."/>
            <person name="Buchanan P."/>
            <person name="Buyck B."/>
            <person name="Bense V."/>
            <person name="Catcheside P."/>
            <person name="Chovatia M."/>
            <person name="Cooper J."/>
            <person name="Damon W."/>
            <person name="Desjardin D."/>
            <person name="Finy P."/>
            <person name="Geml J."/>
            <person name="Haridas S."/>
            <person name="Hughes K."/>
            <person name="Justo A."/>
            <person name="Karasinski D."/>
            <person name="Kautmanova I."/>
            <person name="Kiss B."/>
            <person name="Kocsube S."/>
            <person name="Kotiranta H."/>
            <person name="LaButti K.M."/>
            <person name="Lechner B.E."/>
            <person name="Liimatainen K."/>
            <person name="Lipzen A."/>
            <person name="Lukacs Z."/>
            <person name="Mihaltcheva S."/>
            <person name="Morgado L.N."/>
            <person name="Niskanen T."/>
            <person name="Noordeloos M.E."/>
            <person name="Ohm R.A."/>
            <person name="Ortiz-Santana B."/>
            <person name="Ovrebo C."/>
            <person name="Racz N."/>
            <person name="Riley R."/>
            <person name="Savchenko A."/>
            <person name="Shiryaev A."/>
            <person name="Soop K."/>
            <person name="Spirin V."/>
            <person name="Szebenyi C."/>
            <person name="Tomsovsky M."/>
            <person name="Tulloss R.E."/>
            <person name="Uehling J."/>
            <person name="Grigoriev I.V."/>
            <person name="Vagvolgyi C."/>
            <person name="Papp T."/>
            <person name="Martin F.M."/>
            <person name="Miettinen O."/>
            <person name="Hibbett D.S."/>
            <person name="Nagy L.G."/>
        </authorList>
    </citation>
    <scope>NUCLEOTIDE SEQUENCE [LARGE SCALE GENOMIC DNA]</scope>
    <source>
        <strain evidence="2 3">CBS 309.79</strain>
    </source>
</reference>
<keyword evidence="1" id="KW-0732">Signal</keyword>
<keyword evidence="3" id="KW-1185">Reference proteome</keyword>
<accession>A0A5C3Q1M4</accession>
<proteinExistence type="predicted"/>
<evidence type="ECO:0000256" key="1">
    <source>
        <dbReference type="SAM" id="SignalP"/>
    </source>
</evidence>
<gene>
    <name evidence="2" type="ORF">BDV98DRAFT_576899</name>
</gene>
<dbReference type="EMBL" id="ML178869">
    <property type="protein sequence ID" value="TFK96005.1"/>
    <property type="molecule type" value="Genomic_DNA"/>
</dbReference>
<dbReference type="Proteomes" id="UP000305067">
    <property type="component" value="Unassembled WGS sequence"/>
</dbReference>
<dbReference type="AlphaFoldDB" id="A0A5C3Q1M4"/>
<organism evidence="2 3">
    <name type="scientific">Pterulicium gracile</name>
    <dbReference type="NCBI Taxonomy" id="1884261"/>
    <lineage>
        <taxon>Eukaryota</taxon>
        <taxon>Fungi</taxon>
        <taxon>Dikarya</taxon>
        <taxon>Basidiomycota</taxon>
        <taxon>Agaricomycotina</taxon>
        <taxon>Agaricomycetes</taxon>
        <taxon>Agaricomycetidae</taxon>
        <taxon>Agaricales</taxon>
        <taxon>Pleurotineae</taxon>
        <taxon>Pterulaceae</taxon>
        <taxon>Pterulicium</taxon>
    </lineage>
</organism>
<dbReference type="PROSITE" id="PS51257">
    <property type="entry name" value="PROKAR_LIPOPROTEIN"/>
    <property type="match status" value="1"/>
</dbReference>
<evidence type="ECO:0000313" key="2">
    <source>
        <dbReference type="EMBL" id="TFK96005.1"/>
    </source>
</evidence>